<proteinExistence type="predicted"/>
<dbReference type="SUPFAM" id="SSF50630">
    <property type="entry name" value="Acid proteases"/>
    <property type="match status" value="1"/>
</dbReference>
<dbReference type="InterPro" id="IPR021109">
    <property type="entry name" value="Peptidase_aspartic_dom_sf"/>
</dbReference>
<organism evidence="1 2">
    <name type="scientific">Cucumis melo var. makuwa</name>
    <name type="common">Oriental melon</name>
    <dbReference type="NCBI Taxonomy" id="1194695"/>
    <lineage>
        <taxon>Eukaryota</taxon>
        <taxon>Viridiplantae</taxon>
        <taxon>Streptophyta</taxon>
        <taxon>Embryophyta</taxon>
        <taxon>Tracheophyta</taxon>
        <taxon>Spermatophyta</taxon>
        <taxon>Magnoliopsida</taxon>
        <taxon>eudicotyledons</taxon>
        <taxon>Gunneridae</taxon>
        <taxon>Pentapetalae</taxon>
        <taxon>rosids</taxon>
        <taxon>fabids</taxon>
        <taxon>Cucurbitales</taxon>
        <taxon>Cucurbitaceae</taxon>
        <taxon>Benincaseae</taxon>
        <taxon>Cucumis</taxon>
    </lineage>
</organism>
<sequence length="174" mass="19628">MKLKGLVKDMEVLILIDNGATYNFIQQAVVDELELAILKGTTLEVTIGDGSNKRGKGLCQRVEVKLPELTIIADYLMVELGKVDVILGMHWLSTTCLVKIHWPTLTMSFKVGDKKVTLRGDPSLIKAECSLKTFAKTSKEEDKGFLLEFPKFEVEEEHDCDEEKEEKEKRSTSH</sequence>
<dbReference type="CDD" id="cd00303">
    <property type="entry name" value="retropepsin_like"/>
    <property type="match status" value="1"/>
</dbReference>
<name>A0A5D3E459_CUCMM</name>
<protein>
    <submittedName>
        <fullName evidence="1">Ty3-gypsy retrotransposon protein</fullName>
    </submittedName>
</protein>
<dbReference type="AlphaFoldDB" id="A0A5D3E459"/>
<dbReference type="EMBL" id="SSTD01000331">
    <property type="protein sequence ID" value="TYK30598.1"/>
    <property type="molecule type" value="Genomic_DNA"/>
</dbReference>
<gene>
    <name evidence="1" type="ORF">E5676_scaffold84664G00050</name>
</gene>
<comment type="caution">
    <text evidence="1">The sequence shown here is derived from an EMBL/GenBank/DDBJ whole genome shotgun (WGS) entry which is preliminary data.</text>
</comment>
<reference evidence="1 2" key="1">
    <citation type="submission" date="2019-08" db="EMBL/GenBank/DDBJ databases">
        <title>Draft genome sequences of two oriental melons (Cucumis melo L. var makuwa).</title>
        <authorList>
            <person name="Kwon S.-Y."/>
        </authorList>
    </citation>
    <scope>NUCLEOTIDE SEQUENCE [LARGE SCALE GENOMIC DNA]</scope>
    <source>
        <strain evidence="2">cv. Chang Bougi</strain>
        <tissue evidence="1">Leaf</tissue>
    </source>
</reference>
<accession>A0A5D3E459</accession>
<evidence type="ECO:0000313" key="2">
    <source>
        <dbReference type="Proteomes" id="UP000321947"/>
    </source>
</evidence>
<dbReference type="Proteomes" id="UP000321947">
    <property type="component" value="Unassembled WGS sequence"/>
</dbReference>
<dbReference type="Gene3D" id="2.40.70.10">
    <property type="entry name" value="Acid Proteases"/>
    <property type="match status" value="1"/>
</dbReference>
<dbReference type="Pfam" id="PF08284">
    <property type="entry name" value="RVP_2"/>
    <property type="match status" value="1"/>
</dbReference>
<evidence type="ECO:0000313" key="1">
    <source>
        <dbReference type="EMBL" id="TYK30598.1"/>
    </source>
</evidence>